<feature type="domain" description="CST complex subunit Stn1 N-terminal" evidence="5">
    <location>
        <begin position="131"/>
        <end position="216"/>
    </location>
</feature>
<dbReference type="InterPro" id="IPR018856">
    <property type="entry name" value="Stn1_N"/>
</dbReference>
<evidence type="ECO:0000313" key="6">
    <source>
        <dbReference type="EMBL" id="KAF2744659.1"/>
    </source>
</evidence>
<feature type="domain" description="CST complex subunit Stn1 N-terminal" evidence="5">
    <location>
        <begin position="13"/>
        <end position="93"/>
    </location>
</feature>
<gene>
    <name evidence="6" type="ORF">M011DRAFT_460698</name>
</gene>
<evidence type="ECO:0000313" key="7">
    <source>
        <dbReference type="Proteomes" id="UP000799440"/>
    </source>
</evidence>
<dbReference type="EMBL" id="MU006587">
    <property type="protein sequence ID" value="KAF2744659.1"/>
    <property type="molecule type" value="Genomic_DNA"/>
</dbReference>
<evidence type="ECO:0000256" key="1">
    <source>
        <dbReference type="ARBA" id="ARBA00004574"/>
    </source>
</evidence>
<dbReference type="SUPFAM" id="SSF50249">
    <property type="entry name" value="Nucleic acid-binding proteins"/>
    <property type="match status" value="1"/>
</dbReference>
<sequence length="264" mass="30583">MQDISTKPAYRIYPAYCFRSSPTYNTWVKLSISDTHGLRDDNDFIAQNIYFYLNHPIRYVCIVGVVVAIDDIASRYTILTLDDGSGATIEAKLLRVVTKNESGSNISTSTNVSNVSVIDQLGIYSVRVDKHEIDIGTVLKVKGTIAIYRDVKQLVTQRLFIVRTTEEEAKAWKQMSEFKKEVLDTPWRLTKGDHHRIKQEIRAERKAKAKEEAEFKAQEEKYEREKREQEKRRRARLPQIRRYEAQLESKRAKQEALLNEGALI</sequence>
<comment type="subcellular location">
    <subcellularLocation>
        <location evidence="1">Chromosome</location>
        <location evidence="1">Telomere</location>
    </subcellularLocation>
</comment>
<proteinExistence type="predicted"/>
<feature type="region of interest" description="Disordered" evidence="4">
    <location>
        <begin position="209"/>
        <end position="235"/>
    </location>
</feature>
<evidence type="ECO:0000256" key="3">
    <source>
        <dbReference type="ARBA" id="ARBA00022895"/>
    </source>
</evidence>
<organism evidence="6 7">
    <name type="scientific">Sporormia fimetaria CBS 119925</name>
    <dbReference type="NCBI Taxonomy" id="1340428"/>
    <lineage>
        <taxon>Eukaryota</taxon>
        <taxon>Fungi</taxon>
        <taxon>Dikarya</taxon>
        <taxon>Ascomycota</taxon>
        <taxon>Pezizomycotina</taxon>
        <taxon>Dothideomycetes</taxon>
        <taxon>Pleosporomycetidae</taxon>
        <taxon>Pleosporales</taxon>
        <taxon>Sporormiaceae</taxon>
        <taxon>Sporormia</taxon>
    </lineage>
</organism>
<dbReference type="InterPro" id="IPR012340">
    <property type="entry name" value="NA-bd_OB-fold"/>
</dbReference>
<accession>A0A6A6V4E2</accession>
<keyword evidence="2" id="KW-0158">Chromosome</keyword>
<feature type="compositionally biased region" description="Basic and acidic residues" evidence="4">
    <location>
        <begin position="209"/>
        <end position="231"/>
    </location>
</feature>
<evidence type="ECO:0000256" key="2">
    <source>
        <dbReference type="ARBA" id="ARBA00022454"/>
    </source>
</evidence>
<keyword evidence="7" id="KW-1185">Reference proteome</keyword>
<dbReference type="GO" id="GO:0000781">
    <property type="term" value="C:chromosome, telomeric region"/>
    <property type="evidence" value="ECO:0007669"/>
    <property type="project" value="UniProtKB-SubCell"/>
</dbReference>
<protein>
    <recommendedName>
        <fullName evidence="5">CST complex subunit Stn1 N-terminal domain-containing protein</fullName>
    </recommendedName>
</protein>
<dbReference type="Proteomes" id="UP000799440">
    <property type="component" value="Unassembled WGS sequence"/>
</dbReference>
<evidence type="ECO:0000259" key="5">
    <source>
        <dbReference type="Pfam" id="PF10451"/>
    </source>
</evidence>
<dbReference type="OrthoDB" id="77828at2759"/>
<dbReference type="Pfam" id="PF10451">
    <property type="entry name" value="Stn1"/>
    <property type="match status" value="2"/>
</dbReference>
<dbReference type="AlphaFoldDB" id="A0A6A6V4E2"/>
<name>A0A6A6V4E2_9PLEO</name>
<evidence type="ECO:0000256" key="4">
    <source>
        <dbReference type="SAM" id="MobiDB-lite"/>
    </source>
</evidence>
<reference evidence="6" key="1">
    <citation type="journal article" date="2020" name="Stud. Mycol.">
        <title>101 Dothideomycetes genomes: a test case for predicting lifestyles and emergence of pathogens.</title>
        <authorList>
            <person name="Haridas S."/>
            <person name="Albert R."/>
            <person name="Binder M."/>
            <person name="Bloem J."/>
            <person name="Labutti K."/>
            <person name="Salamov A."/>
            <person name="Andreopoulos B."/>
            <person name="Baker S."/>
            <person name="Barry K."/>
            <person name="Bills G."/>
            <person name="Bluhm B."/>
            <person name="Cannon C."/>
            <person name="Castanera R."/>
            <person name="Culley D."/>
            <person name="Daum C."/>
            <person name="Ezra D."/>
            <person name="Gonzalez J."/>
            <person name="Henrissat B."/>
            <person name="Kuo A."/>
            <person name="Liang C."/>
            <person name="Lipzen A."/>
            <person name="Lutzoni F."/>
            <person name="Magnuson J."/>
            <person name="Mondo S."/>
            <person name="Nolan M."/>
            <person name="Ohm R."/>
            <person name="Pangilinan J."/>
            <person name="Park H.-J."/>
            <person name="Ramirez L."/>
            <person name="Alfaro M."/>
            <person name="Sun H."/>
            <person name="Tritt A."/>
            <person name="Yoshinaga Y."/>
            <person name="Zwiers L.-H."/>
            <person name="Turgeon B."/>
            <person name="Goodwin S."/>
            <person name="Spatafora J."/>
            <person name="Crous P."/>
            <person name="Grigoriev I."/>
        </authorList>
    </citation>
    <scope>NUCLEOTIDE SEQUENCE</scope>
    <source>
        <strain evidence="6">CBS 119925</strain>
    </source>
</reference>
<dbReference type="Gene3D" id="2.40.50.140">
    <property type="entry name" value="Nucleic acid-binding proteins"/>
    <property type="match status" value="1"/>
</dbReference>
<keyword evidence="3" id="KW-0779">Telomere</keyword>